<proteinExistence type="inferred from homology"/>
<dbReference type="AlphaFoldDB" id="A0A4Z1E1E7"/>
<keyword evidence="1" id="KW-1003">Cell membrane</keyword>
<evidence type="ECO:0000313" key="3">
    <source>
        <dbReference type="EMBL" id="TGO05039.1"/>
    </source>
</evidence>
<dbReference type="PANTHER" id="PTHR33383:SF1">
    <property type="entry name" value="MEMBRANE PROTEIN INSERTION EFFICIENCY FACTOR-RELATED"/>
    <property type="match status" value="1"/>
</dbReference>
<dbReference type="SMART" id="SM01234">
    <property type="entry name" value="Haemolytic"/>
    <property type="match status" value="1"/>
</dbReference>
<dbReference type="NCBIfam" id="TIGR00278">
    <property type="entry name" value="membrane protein insertion efficiency factor YidD"/>
    <property type="match status" value="1"/>
</dbReference>
<accession>A0A4Z1E1E7</accession>
<evidence type="ECO:0000256" key="1">
    <source>
        <dbReference type="HAMAP-Rule" id="MF_00386"/>
    </source>
</evidence>
<dbReference type="Proteomes" id="UP000297318">
    <property type="component" value="Unassembled WGS sequence"/>
</dbReference>
<reference evidence="3 4" key="1">
    <citation type="submission" date="2018-11" db="EMBL/GenBank/DDBJ databases">
        <title>Complete genome sequencing of the Actinobacteria Serinibacter sp. K3-2.</title>
        <authorList>
            <person name="Rakitin A.L."/>
            <person name="Beletsky A.V."/>
            <person name="Mardanov A.V."/>
            <person name="Ravin N.V."/>
            <person name="Gromova A.S."/>
            <person name="Filippova S.N."/>
            <person name="Gal'Chenko V.F."/>
        </authorList>
    </citation>
    <scope>NUCLEOTIDE SEQUENCE [LARGE SCALE GENOMIC DNA]</scope>
    <source>
        <strain evidence="3 4">K3-2</strain>
    </source>
</reference>
<evidence type="ECO:0000256" key="2">
    <source>
        <dbReference type="SAM" id="MobiDB-lite"/>
    </source>
</evidence>
<protein>
    <recommendedName>
        <fullName evidence="1">Putative membrane protein insertion efficiency factor</fullName>
    </recommendedName>
</protein>
<name>A0A4Z1E1E7_9MICO</name>
<evidence type="ECO:0000313" key="4">
    <source>
        <dbReference type="Proteomes" id="UP000297318"/>
    </source>
</evidence>
<dbReference type="InterPro" id="IPR002696">
    <property type="entry name" value="Membr_insert_effic_factor_YidD"/>
</dbReference>
<dbReference type="Pfam" id="PF01809">
    <property type="entry name" value="YidD"/>
    <property type="match status" value="1"/>
</dbReference>
<gene>
    <name evidence="3" type="ORF">SERN_1043</name>
</gene>
<feature type="compositionally biased region" description="Basic and acidic residues" evidence="2">
    <location>
        <begin position="102"/>
        <end position="119"/>
    </location>
</feature>
<keyword evidence="4" id="KW-1185">Reference proteome</keyword>
<comment type="similarity">
    <text evidence="1">Belongs to the UPF0161 family.</text>
</comment>
<dbReference type="HAMAP" id="MF_00386">
    <property type="entry name" value="UPF0161_YidD"/>
    <property type="match status" value="1"/>
</dbReference>
<dbReference type="PANTHER" id="PTHR33383">
    <property type="entry name" value="MEMBRANE PROTEIN INSERTION EFFICIENCY FACTOR-RELATED"/>
    <property type="match status" value="1"/>
</dbReference>
<organism evidence="3 4">
    <name type="scientific">Serinibacter arcticus</name>
    <dbReference type="NCBI Taxonomy" id="1655435"/>
    <lineage>
        <taxon>Bacteria</taxon>
        <taxon>Bacillati</taxon>
        <taxon>Actinomycetota</taxon>
        <taxon>Actinomycetes</taxon>
        <taxon>Micrococcales</taxon>
        <taxon>Beutenbergiaceae</taxon>
        <taxon>Serinibacter</taxon>
    </lineage>
</organism>
<dbReference type="EMBL" id="RHPJ01000002">
    <property type="protein sequence ID" value="TGO05039.1"/>
    <property type="molecule type" value="Genomic_DNA"/>
</dbReference>
<feature type="region of interest" description="Disordered" evidence="2">
    <location>
        <begin position="1"/>
        <end position="24"/>
    </location>
</feature>
<keyword evidence="1" id="KW-0472">Membrane</keyword>
<dbReference type="RefSeq" id="WP_332888458.1">
    <property type="nucleotide sequence ID" value="NZ_RHPJ01000002.1"/>
</dbReference>
<sequence length="119" mass="13066">MSRSTRQVRPPDGVTPDDASGAPPSPASRLLLLLVRGYQVAISPLLGPRCRFYPSCSSYTVMAIRERGALTGAALGAYRILRCNPWARGGVDFPPRRGQRWPGRDGVIDRSDEMPPHQH</sequence>
<feature type="region of interest" description="Disordered" evidence="2">
    <location>
        <begin position="92"/>
        <end position="119"/>
    </location>
</feature>
<comment type="caution">
    <text evidence="3">The sequence shown here is derived from an EMBL/GenBank/DDBJ whole genome shotgun (WGS) entry which is preliminary data.</text>
</comment>
<comment type="function">
    <text evidence="1">Could be involved in insertion of integral membrane proteins into the membrane.</text>
</comment>
<comment type="subcellular location">
    <subcellularLocation>
        <location evidence="1">Cell membrane</location>
        <topology evidence="1">Peripheral membrane protein</topology>
        <orientation evidence="1">Cytoplasmic side</orientation>
    </subcellularLocation>
</comment>
<dbReference type="GO" id="GO:0005886">
    <property type="term" value="C:plasma membrane"/>
    <property type="evidence" value="ECO:0007669"/>
    <property type="project" value="UniProtKB-SubCell"/>
</dbReference>